<dbReference type="KEGG" id="shx:MS3_00009558"/>
<feature type="compositionally biased region" description="Polar residues" evidence="1">
    <location>
        <begin position="413"/>
        <end position="423"/>
    </location>
</feature>
<dbReference type="RefSeq" id="XP_051064367.1">
    <property type="nucleotide sequence ID" value="XM_051217931.1"/>
</dbReference>
<reference evidence="2" key="4">
    <citation type="journal article" date="2022" name="PLoS Pathog.">
        <title>Chromosome-level genome of Schistosoma haematobium underpins genome-wide explorations of molecular variation.</title>
        <authorList>
            <person name="Stroehlein A.J."/>
            <person name="Korhonen P.K."/>
            <person name="Lee V.V."/>
            <person name="Ralph S.A."/>
            <person name="Mentink-Kane M."/>
            <person name="You H."/>
            <person name="McManus D.P."/>
            <person name="Tchuente L.T."/>
            <person name="Stothard J.R."/>
            <person name="Kaur P."/>
            <person name="Dudchenko O."/>
            <person name="Aiden E.L."/>
            <person name="Yang B."/>
            <person name="Yang H."/>
            <person name="Emery A.M."/>
            <person name="Webster B.L."/>
            <person name="Brindley P.J."/>
            <person name="Rollinson D."/>
            <person name="Chang B.C.H."/>
            <person name="Gasser R.B."/>
            <person name="Young N.D."/>
        </authorList>
    </citation>
    <scope>NUCLEOTIDE SEQUENCE</scope>
</reference>
<dbReference type="InterPro" id="IPR049547">
    <property type="entry name" value="WDR93_beta-prop"/>
</dbReference>
<evidence type="ECO:0000313" key="2">
    <source>
        <dbReference type="EMBL" id="KAH9579384.1"/>
    </source>
</evidence>
<sequence length="919" mass="106591">MEMKIKTEVKSFNHSISPMDSSSFQDTLNTDPELTFDDLPMPFKMLDKLLWSIFEETWNLIETKEKYKSEQFNFQQSCLQKLDVNIDIENIHIFTIVGQYLFKIFENQIIVYDVNNLKLISEWKYLNGLNSCSVIRTFKTIQYDKNVILQLIINDSGQISLVMFVEGLFIPIKQHNSPSDGLLYHALNGKISPCGKYFISLNEDSINSKIWLEVYRLPVDAWMKEILPVVQEFQNVRTFTSSVETSTEEITINLIERKSFYENQFQLSSPMLLGRIKYPVMPPSPACKSVTAALKQANDKANLLSYSNLGTHLYSDAIIETNQLTFIGHRNYPSCLTALPKPQLDEKNSVFVQGFTESPESTKQISEPTTERSQPHSPSSIKHQTRNTKSSKRKQQHKEQTINGRNNKKAEKMNSNVETTDALSNKDNDEKSKRKNKTNNKKQEVELDIETNVKDSVIDGTERVDDSLKKTQQNEEIRRQLVKNLYEAQPKCYPYFEFLPISLTSNSKQSEISSLTNLSYSGSICVYWSRSCYLFFYPLDKFSKTEEGVIEEIRYFGSEITYISVIYSSHPVNTHETFIDDKENLSKKPDLINSRNNYLVIGLQSRLVIIKQLQSGGYLPLFYTELGSLVDAGLLISTKYINLLTACYVNGNKHSTKGDLILRKKFTFDIYNLDENQLTWKKTHIVGKKNFHCQAITILTVDDKFNIVVCLVSSKNLLIYPLDHQQNCLHHQQSAKHNIEIHQSNQVVDRDLDQFCQSSIQISLPDPYVINLNTGTVSLFPEVNEQWVDNVEFYHQLCLTSRSTKSTTQEGENDSHVNHEERKEKLNRRQGIYQLWIRGTKIEQENEDRIQSKLFRVDLEFKPLEIRTDSLELNNEENYNEMYSEPLQSYSNKLLIKRSRNEKVRRLSFQKVWEQFAAF</sequence>
<evidence type="ECO:0000313" key="3">
    <source>
        <dbReference type="Proteomes" id="UP000471633"/>
    </source>
</evidence>
<dbReference type="Pfam" id="PF21030">
    <property type="entry name" value="WDR93"/>
    <property type="match status" value="1"/>
</dbReference>
<protein>
    <submittedName>
        <fullName evidence="2">WD repeat domain 93</fullName>
    </submittedName>
</protein>
<comment type="caution">
    <text evidence="2">The sequence shown here is derived from an EMBL/GenBank/DDBJ whole genome shotgun (WGS) entry which is preliminary data.</text>
</comment>
<feature type="compositionally biased region" description="Basic and acidic residues" evidence="1">
    <location>
        <begin position="813"/>
        <end position="824"/>
    </location>
</feature>
<feature type="region of interest" description="Disordered" evidence="1">
    <location>
        <begin position="356"/>
        <end position="446"/>
    </location>
</feature>
<evidence type="ECO:0000256" key="1">
    <source>
        <dbReference type="SAM" id="MobiDB-lite"/>
    </source>
</evidence>
<name>A0A922II13_SCHHA</name>
<dbReference type="AlphaFoldDB" id="A0A922II13"/>
<dbReference type="EMBL" id="AMPZ03000008">
    <property type="protein sequence ID" value="KAH9579384.1"/>
    <property type="molecule type" value="Genomic_DNA"/>
</dbReference>
<dbReference type="GeneID" id="24589314"/>
<dbReference type="Proteomes" id="UP000471633">
    <property type="component" value="Unassembled WGS sequence"/>
</dbReference>
<proteinExistence type="predicted"/>
<gene>
    <name evidence="2" type="primary">WDR93</name>
    <name evidence="2" type="ORF">MS3_00009558</name>
</gene>
<feature type="compositionally biased region" description="Polar residues" evidence="1">
    <location>
        <begin position="356"/>
        <end position="368"/>
    </location>
</feature>
<dbReference type="CTD" id="56964"/>
<keyword evidence="3" id="KW-1185">Reference proteome</keyword>
<feature type="region of interest" description="Disordered" evidence="1">
    <location>
        <begin position="804"/>
        <end position="825"/>
    </location>
</feature>
<reference evidence="2" key="2">
    <citation type="journal article" date="2019" name="Gigascience">
        <title>High-quality Schistosoma haematobium genome achieved by single-molecule and long-range sequencing.</title>
        <authorList>
            <person name="Stroehlein A.J."/>
            <person name="Korhonen P.K."/>
            <person name="Chong T.M."/>
            <person name="Lim Y.L."/>
            <person name="Chan K.G."/>
            <person name="Webster B."/>
            <person name="Rollinson D."/>
            <person name="Brindley P.J."/>
            <person name="Gasser R.B."/>
            <person name="Young N.D."/>
        </authorList>
    </citation>
    <scope>NUCLEOTIDE SEQUENCE</scope>
</reference>
<reference evidence="2" key="1">
    <citation type="journal article" date="2012" name="Nat. Genet.">
        <title>Whole-genome sequence of Schistosoma haematobium.</title>
        <authorList>
            <person name="Young N.D."/>
            <person name="Jex A.R."/>
            <person name="Li B."/>
            <person name="Liu S."/>
            <person name="Yang L."/>
            <person name="Xiong Z."/>
            <person name="Li Y."/>
            <person name="Cantacessi C."/>
            <person name="Hall R.S."/>
            <person name="Xu X."/>
            <person name="Chen F."/>
            <person name="Wu X."/>
            <person name="Zerlotini A."/>
            <person name="Oliveira G."/>
            <person name="Hofmann A."/>
            <person name="Zhang G."/>
            <person name="Fang X."/>
            <person name="Kang Y."/>
            <person name="Campbell B.E."/>
            <person name="Loukas A."/>
            <person name="Ranganathan S."/>
            <person name="Rollinson D."/>
            <person name="Rinaldi G."/>
            <person name="Brindley P.J."/>
            <person name="Yang H."/>
            <person name="Wang J."/>
            <person name="Wang J."/>
            <person name="Gasser R.B."/>
        </authorList>
    </citation>
    <scope>NUCLEOTIDE SEQUENCE</scope>
</reference>
<feature type="compositionally biased region" description="Basic residues" evidence="1">
    <location>
        <begin position="383"/>
        <end position="396"/>
    </location>
</feature>
<reference evidence="2" key="3">
    <citation type="submission" date="2021-06" db="EMBL/GenBank/DDBJ databases">
        <title>Chromosome-level genome assembly for S. haematobium.</title>
        <authorList>
            <person name="Stroehlein A.J."/>
        </authorList>
    </citation>
    <scope>NUCLEOTIDE SEQUENCE</scope>
</reference>
<organism evidence="2 3">
    <name type="scientific">Schistosoma haematobium</name>
    <name type="common">Blood fluke</name>
    <dbReference type="NCBI Taxonomy" id="6185"/>
    <lineage>
        <taxon>Eukaryota</taxon>
        <taxon>Metazoa</taxon>
        <taxon>Spiralia</taxon>
        <taxon>Lophotrochozoa</taxon>
        <taxon>Platyhelminthes</taxon>
        <taxon>Trematoda</taxon>
        <taxon>Digenea</taxon>
        <taxon>Strigeidida</taxon>
        <taxon>Schistosomatoidea</taxon>
        <taxon>Schistosomatidae</taxon>
        <taxon>Schistosoma</taxon>
    </lineage>
</organism>
<accession>A0A922II13</accession>